<evidence type="ECO:0000313" key="1">
    <source>
        <dbReference type="EMBL" id="DAD74289.1"/>
    </source>
</evidence>
<name>A0A8S5LW78_9CAUD</name>
<dbReference type="Gene3D" id="2.10.10.90">
    <property type="match status" value="1"/>
</dbReference>
<accession>A0A8S5LW78</accession>
<protein>
    <submittedName>
        <fullName evidence="1">Uncharacterized protein</fullName>
    </submittedName>
</protein>
<sequence>MSTYTERARALRPYIVKSAASLTDADASLAPELFTRLTGSGSLVKAGTRINWGGTIKRAASDLWDTAQNTPDAAPALWEDIAYKQGFRIIPETITAGLAFSKGEKGWWQDELYESLLAANVWNPSVNPDGWKKITEEGT</sequence>
<proteinExistence type="predicted"/>
<reference evidence="1" key="1">
    <citation type="journal article" date="2021" name="Proc. Natl. Acad. Sci. U.S.A.">
        <title>A Catalog of Tens of Thousands of Viruses from Human Metagenomes Reveals Hidden Associations with Chronic Diseases.</title>
        <authorList>
            <person name="Tisza M.J."/>
            <person name="Buck C.B."/>
        </authorList>
    </citation>
    <scope>NUCLEOTIDE SEQUENCE</scope>
    <source>
        <strain evidence="1">CtFy320</strain>
    </source>
</reference>
<dbReference type="EMBL" id="BK014757">
    <property type="protein sequence ID" value="DAD74289.1"/>
    <property type="molecule type" value="Genomic_DNA"/>
</dbReference>
<organism evidence="1">
    <name type="scientific">Siphoviridae sp. ctFy320</name>
    <dbReference type="NCBI Taxonomy" id="2826217"/>
    <lineage>
        <taxon>Viruses</taxon>
        <taxon>Duplodnaviria</taxon>
        <taxon>Heunggongvirae</taxon>
        <taxon>Uroviricota</taxon>
        <taxon>Caudoviricetes</taxon>
    </lineage>
</organism>